<accession>A0ABP2JBN0</accession>
<evidence type="ECO:0000313" key="1">
    <source>
        <dbReference type="EMBL" id="EFO54627.1"/>
    </source>
</evidence>
<sequence>MLMKRITFTSVDGVVLKIQRRYRNFLYVTIPIVAGQKPFYSYRKTNLQKPDFKFNKVFLENLDTV</sequence>
<organism evidence="1">
    <name type="scientific">Streptococcus infantis SK1302</name>
    <dbReference type="NCBI Taxonomy" id="871237"/>
    <lineage>
        <taxon>Bacteria</taxon>
        <taxon>Bacillati</taxon>
        <taxon>Bacillota</taxon>
        <taxon>Bacilli</taxon>
        <taxon>Lactobacillales</taxon>
        <taxon>Streptococcaceae</taxon>
        <taxon>Streptococcus</taxon>
    </lineage>
</organism>
<proteinExistence type="predicted"/>
<name>A0ABP2JBN0_9STRE</name>
<protein>
    <submittedName>
        <fullName evidence="1">Uncharacterized protein</fullName>
    </submittedName>
</protein>
<gene>
    <name evidence="1" type="ORF">SIN_0680</name>
</gene>
<reference evidence="1" key="1">
    <citation type="submission" date="2010-09" db="EMBL/GenBank/DDBJ databases">
        <authorList>
            <person name="Daugherty S.C."/>
            <person name="Kilian M."/>
            <person name="Tettelin H."/>
        </authorList>
    </citation>
    <scope>NUCLEOTIDE SEQUENCE [LARGE SCALE GENOMIC DNA]</scope>
    <source>
        <strain evidence="1">SK1302</strain>
    </source>
</reference>
<dbReference type="EMBL" id="AEDY01000035">
    <property type="protein sequence ID" value="EFO54627.1"/>
    <property type="molecule type" value="Genomic_DNA"/>
</dbReference>
<comment type="caution">
    <text evidence="1">The sequence shown here is derived from an EMBL/GenBank/DDBJ whole genome shotgun (WGS) entry which is preliminary data.</text>
</comment>